<evidence type="ECO:0000313" key="1">
    <source>
        <dbReference type="EMBL" id="QHV94551.1"/>
    </source>
</evidence>
<dbReference type="Proteomes" id="UP000464577">
    <property type="component" value="Chromosome"/>
</dbReference>
<evidence type="ECO:0000313" key="2">
    <source>
        <dbReference type="Proteomes" id="UP000464577"/>
    </source>
</evidence>
<organism evidence="1 2">
    <name type="scientific">Spirosoma endbachense</name>
    <dbReference type="NCBI Taxonomy" id="2666025"/>
    <lineage>
        <taxon>Bacteria</taxon>
        <taxon>Pseudomonadati</taxon>
        <taxon>Bacteroidota</taxon>
        <taxon>Cytophagia</taxon>
        <taxon>Cytophagales</taxon>
        <taxon>Cytophagaceae</taxon>
        <taxon>Spirosoma</taxon>
    </lineage>
</organism>
<dbReference type="KEGG" id="senf:GJR95_05765"/>
<protein>
    <submittedName>
        <fullName evidence="1">Uncharacterized protein</fullName>
    </submittedName>
</protein>
<accession>A0A6P1VMP1</accession>
<proteinExistence type="predicted"/>
<dbReference type="AlphaFoldDB" id="A0A6P1VMP1"/>
<sequence length="130" mass="14684">MKTSALVNQEPVLDTAKSDYIVAHWLEAITKLHAYYHQLITCISQRALEPELSIGKTTYRGQCPMSQLTKLTRSMETELAKLSQDIDQVDRLQASATKKICAKLVSHTLRLTQLNEQAQTRLDLIKRSAS</sequence>
<keyword evidence="2" id="KW-1185">Reference proteome</keyword>
<gene>
    <name evidence="1" type="ORF">GJR95_05765</name>
</gene>
<dbReference type="EMBL" id="CP045997">
    <property type="protein sequence ID" value="QHV94551.1"/>
    <property type="molecule type" value="Genomic_DNA"/>
</dbReference>
<reference evidence="1 2" key="1">
    <citation type="submission" date="2019-11" db="EMBL/GenBank/DDBJ databases">
        <title>Spirosoma endbachense sp. nov., isolated from a natural salt meadow.</title>
        <authorList>
            <person name="Rojas J."/>
            <person name="Ambika Manirajan B."/>
            <person name="Ratering S."/>
            <person name="Suarez C."/>
            <person name="Geissler-Plaum R."/>
            <person name="Schnell S."/>
        </authorList>
    </citation>
    <scope>NUCLEOTIDE SEQUENCE [LARGE SCALE GENOMIC DNA]</scope>
    <source>
        <strain evidence="1 2">I-24</strain>
    </source>
</reference>
<name>A0A6P1VMP1_9BACT</name>
<dbReference type="RefSeq" id="WP_162384970.1">
    <property type="nucleotide sequence ID" value="NZ_CP045997.1"/>
</dbReference>